<dbReference type="RefSeq" id="WP_256192039.1">
    <property type="nucleotide sequence ID" value="NZ_CATZHN010000033.1"/>
</dbReference>
<feature type="domain" description="RCK C-terminal" evidence="8">
    <location>
        <begin position="167"/>
        <end position="250"/>
    </location>
</feature>
<keyword evidence="10" id="KW-1185">Reference proteome</keyword>
<dbReference type="Gene3D" id="3.30.70.1450">
    <property type="entry name" value="Regulator of K+ conductance, C-terminal domain"/>
    <property type="match status" value="2"/>
</dbReference>
<evidence type="ECO:0000313" key="10">
    <source>
        <dbReference type="Proteomes" id="UP001524473"/>
    </source>
</evidence>
<dbReference type="PANTHER" id="PTHR43833:SF5">
    <property type="entry name" value="TRK SYSTEM POTASSIUM UPTAKE PROTEIN TRKA"/>
    <property type="match status" value="1"/>
</dbReference>
<evidence type="ECO:0000256" key="3">
    <source>
        <dbReference type="ARBA" id="ARBA00022538"/>
    </source>
</evidence>
<keyword evidence="4" id="KW-0630">Potassium</keyword>
<dbReference type="Proteomes" id="UP001524473">
    <property type="component" value="Unassembled WGS sequence"/>
</dbReference>
<dbReference type="NCBIfam" id="NF007041">
    <property type="entry name" value="PRK09496.3-4"/>
    <property type="match status" value="1"/>
</dbReference>
<dbReference type="NCBIfam" id="NF007031">
    <property type="entry name" value="PRK09496.1-2"/>
    <property type="match status" value="1"/>
</dbReference>
<proteinExistence type="predicted"/>
<dbReference type="EMBL" id="JANFZH010000029">
    <property type="protein sequence ID" value="MCQ4840754.1"/>
    <property type="molecule type" value="Genomic_DNA"/>
</dbReference>
<reference evidence="9 10" key="1">
    <citation type="submission" date="2022-06" db="EMBL/GenBank/DDBJ databases">
        <title>Isolation of gut microbiota from human fecal samples.</title>
        <authorList>
            <person name="Pamer E.G."/>
            <person name="Barat B."/>
            <person name="Waligurski E."/>
            <person name="Medina S."/>
            <person name="Paddock L."/>
            <person name="Mostad J."/>
        </authorList>
    </citation>
    <scope>NUCLEOTIDE SEQUENCE [LARGE SCALE GENOMIC DNA]</scope>
    <source>
        <strain evidence="9 10">DFI.9.73</strain>
    </source>
</reference>
<dbReference type="Pfam" id="PF02254">
    <property type="entry name" value="TrkA_N"/>
    <property type="match status" value="2"/>
</dbReference>
<sequence length="482" mass="53303">MKNKRKGTAGCNAAFKLRTGLCAWMGFMKIVIVGDGKVGSALTEQLSKENHDVVVIDSNKMVLQEAQQALDVNVVHGNGASLKIQKLANVDTSDLLIAATSADEINLLCCIVARKLGCRHTIARVRNPEYYGQLYLLKEELGLNMMINPERSTANEIFRLLQFPSFLKRDSFAKGRVEIVELVLQQDSPLAGIKLSELYRAVKVKVLVCAVERGKEVVIPDGNFVLCPGDKLSVTASSGDLARLIRNLGLAQRKIRDVMIIGGSRIAFYLAEDLIASGVNVKLIEIDEKRCTALADMLPKATIIHADGSDRYVLDSEGLSQTDAVVTLTDIDEENLIISMYANFLGTYKVITKINRTEFTEVLKTKGIDCVVSPKDLCCNDIVRYVRAMENRKGEAVLTLHRIVEDRVEALEFRANKQLPQLGKRLSQLTLKPHILLACINRNGRLIIPKGSDTIERDDIVIVVAEADKLINDLSEIFVEEA</sequence>
<dbReference type="InterPro" id="IPR036721">
    <property type="entry name" value="RCK_C_sf"/>
</dbReference>
<evidence type="ECO:0000256" key="6">
    <source>
        <dbReference type="ARBA" id="ARBA00023065"/>
    </source>
</evidence>
<evidence type="ECO:0000259" key="7">
    <source>
        <dbReference type="PROSITE" id="PS51201"/>
    </source>
</evidence>
<evidence type="ECO:0000256" key="5">
    <source>
        <dbReference type="ARBA" id="ARBA00023027"/>
    </source>
</evidence>
<dbReference type="InterPro" id="IPR003148">
    <property type="entry name" value="RCK_N"/>
</dbReference>
<protein>
    <recommendedName>
        <fullName evidence="1">Trk system potassium uptake protein TrkA</fullName>
    </recommendedName>
</protein>
<feature type="domain" description="RCK C-terminal" evidence="8">
    <location>
        <begin position="398"/>
        <end position="480"/>
    </location>
</feature>
<evidence type="ECO:0000313" key="9">
    <source>
        <dbReference type="EMBL" id="MCQ4840754.1"/>
    </source>
</evidence>
<dbReference type="Pfam" id="PF02080">
    <property type="entry name" value="TrkA_C"/>
    <property type="match status" value="2"/>
</dbReference>
<dbReference type="NCBIfam" id="NF007039">
    <property type="entry name" value="PRK09496.3-2"/>
    <property type="match status" value="1"/>
</dbReference>
<dbReference type="InterPro" id="IPR006036">
    <property type="entry name" value="K_uptake_TrkA"/>
</dbReference>
<keyword evidence="5" id="KW-0520">NAD</keyword>
<comment type="caution">
    <text evidence="9">The sequence shown here is derived from an EMBL/GenBank/DDBJ whole genome shotgun (WGS) entry which is preliminary data.</text>
</comment>
<feature type="domain" description="RCK N-terminal" evidence="7">
    <location>
        <begin position="255"/>
        <end position="373"/>
    </location>
</feature>
<evidence type="ECO:0000259" key="8">
    <source>
        <dbReference type="PROSITE" id="PS51202"/>
    </source>
</evidence>
<dbReference type="PRINTS" id="PR00335">
    <property type="entry name" value="KUPTAKETRKA"/>
</dbReference>
<gene>
    <name evidence="9" type="primary">trkA</name>
    <name evidence="9" type="ORF">NE695_12635</name>
</gene>
<accession>A0ABT1S1I2</accession>
<keyword evidence="6" id="KW-0406">Ion transport</keyword>
<dbReference type="InterPro" id="IPR050721">
    <property type="entry name" value="Trk_Ktr_HKT_K-transport"/>
</dbReference>
<dbReference type="InterPro" id="IPR036291">
    <property type="entry name" value="NAD(P)-bd_dom_sf"/>
</dbReference>
<keyword evidence="3" id="KW-0633">Potassium transport</keyword>
<dbReference type="PANTHER" id="PTHR43833">
    <property type="entry name" value="POTASSIUM CHANNEL PROTEIN 2-RELATED-RELATED"/>
    <property type="match status" value="1"/>
</dbReference>
<keyword evidence="2" id="KW-0813">Transport</keyword>
<evidence type="ECO:0000256" key="4">
    <source>
        <dbReference type="ARBA" id="ARBA00022958"/>
    </source>
</evidence>
<dbReference type="Gene3D" id="3.40.50.720">
    <property type="entry name" value="NAD(P)-binding Rossmann-like Domain"/>
    <property type="match status" value="2"/>
</dbReference>
<evidence type="ECO:0000256" key="2">
    <source>
        <dbReference type="ARBA" id="ARBA00022448"/>
    </source>
</evidence>
<evidence type="ECO:0000256" key="1">
    <source>
        <dbReference type="ARBA" id="ARBA00017378"/>
    </source>
</evidence>
<dbReference type="SUPFAM" id="SSF116726">
    <property type="entry name" value="TrkA C-terminal domain-like"/>
    <property type="match status" value="2"/>
</dbReference>
<dbReference type="SUPFAM" id="SSF51735">
    <property type="entry name" value="NAD(P)-binding Rossmann-fold domains"/>
    <property type="match status" value="2"/>
</dbReference>
<name>A0ABT1S1I2_9FIRM</name>
<dbReference type="PROSITE" id="PS51201">
    <property type="entry name" value="RCK_N"/>
    <property type="match status" value="2"/>
</dbReference>
<dbReference type="InterPro" id="IPR006037">
    <property type="entry name" value="RCK_C"/>
</dbReference>
<dbReference type="NCBIfam" id="NF007033">
    <property type="entry name" value="PRK09496.1-5"/>
    <property type="match status" value="1"/>
</dbReference>
<organism evidence="9 10">
    <name type="scientific">Neglectibacter timonensis</name>
    <dbReference type="NCBI Taxonomy" id="1776382"/>
    <lineage>
        <taxon>Bacteria</taxon>
        <taxon>Bacillati</taxon>
        <taxon>Bacillota</taxon>
        <taxon>Clostridia</taxon>
        <taxon>Eubacteriales</taxon>
        <taxon>Oscillospiraceae</taxon>
        <taxon>Neglectibacter</taxon>
    </lineage>
</organism>
<dbReference type="PROSITE" id="PS51202">
    <property type="entry name" value="RCK_C"/>
    <property type="match status" value="2"/>
</dbReference>
<feature type="domain" description="RCK N-terminal" evidence="7">
    <location>
        <begin position="27"/>
        <end position="146"/>
    </location>
</feature>